<evidence type="ECO:0000256" key="1">
    <source>
        <dbReference type="SAM" id="SignalP"/>
    </source>
</evidence>
<reference evidence="2 3" key="1">
    <citation type="journal article" date="2016" name="Nat. Commun.">
        <title>Ectomycorrhizal ecology is imprinted in the genome of the dominant symbiotic fungus Cenococcum geophilum.</title>
        <authorList>
            <consortium name="DOE Joint Genome Institute"/>
            <person name="Peter M."/>
            <person name="Kohler A."/>
            <person name="Ohm R.A."/>
            <person name="Kuo A."/>
            <person name="Krutzmann J."/>
            <person name="Morin E."/>
            <person name="Arend M."/>
            <person name="Barry K.W."/>
            <person name="Binder M."/>
            <person name="Choi C."/>
            <person name="Clum A."/>
            <person name="Copeland A."/>
            <person name="Grisel N."/>
            <person name="Haridas S."/>
            <person name="Kipfer T."/>
            <person name="LaButti K."/>
            <person name="Lindquist E."/>
            <person name="Lipzen A."/>
            <person name="Maire R."/>
            <person name="Meier B."/>
            <person name="Mihaltcheva S."/>
            <person name="Molinier V."/>
            <person name="Murat C."/>
            <person name="Poggeler S."/>
            <person name="Quandt C.A."/>
            <person name="Sperisen C."/>
            <person name="Tritt A."/>
            <person name="Tisserant E."/>
            <person name="Crous P.W."/>
            <person name="Henrissat B."/>
            <person name="Nehls U."/>
            <person name="Egli S."/>
            <person name="Spatafora J.W."/>
            <person name="Grigoriev I.V."/>
            <person name="Martin F.M."/>
        </authorList>
    </citation>
    <scope>NUCLEOTIDE SEQUENCE [LARGE SCALE GENOMIC DNA]</scope>
    <source>
        <strain evidence="2 3">CBS 459.81</strain>
    </source>
</reference>
<accession>A0A8E2E4H5</accession>
<dbReference type="EMBL" id="KV745144">
    <property type="protein sequence ID" value="OCK77226.1"/>
    <property type="molecule type" value="Genomic_DNA"/>
</dbReference>
<sequence>MGSNVCTLLVMGLILKLLLPEPAKDRIPKFGSVEHMKQSNCGQNEVAAFPSILQDLSKMHCYVSGGVRFKGINPIMPS</sequence>
<keyword evidence="3" id="KW-1185">Reference proteome</keyword>
<keyword evidence="1" id="KW-0732">Signal</keyword>
<dbReference type="AlphaFoldDB" id="A0A8E2E4H5"/>
<protein>
    <submittedName>
        <fullName evidence="2">Uncharacterized protein</fullName>
    </submittedName>
</protein>
<evidence type="ECO:0000313" key="2">
    <source>
        <dbReference type="EMBL" id="OCK77226.1"/>
    </source>
</evidence>
<evidence type="ECO:0000313" key="3">
    <source>
        <dbReference type="Proteomes" id="UP000250266"/>
    </source>
</evidence>
<proteinExistence type="predicted"/>
<organism evidence="2 3">
    <name type="scientific">Lepidopterella palustris CBS 459.81</name>
    <dbReference type="NCBI Taxonomy" id="1314670"/>
    <lineage>
        <taxon>Eukaryota</taxon>
        <taxon>Fungi</taxon>
        <taxon>Dikarya</taxon>
        <taxon>Ascomycota</taxon>
        <taxon>Pezizomycotina</taxon>
        <taxon>Dothideomycetes</taxon>
        <taxon>Pleosporomycetidae</taxon>
        <taxon>Mytilinidiales</taxon>
        <taxon>Argynnaceae</taxon>
        <taxon>Lepidopterella</taxon>
    </lineage>
</organism>
<dbReference type="Proteomes" id="UP000250266">
    <property type="component" value="Unassembled WGS sequence"/>
</dbReference>
<feature type="chain" id="PRO_5034667915" evidence="1">
    <location>
        <begin position="21"/>
        <end position="78"/>
    </location>
</feature>
<name>A0A8E2E4H5_9PEZI</name>
<gene>
    <name evidence="2" type="ORF">K432DRAFT_384863</name>
</gene>
<feature type="signal peptide" evidence="1">
    <location>
        <begin position="1"/>
        <end position="20"/>
    </location>
</feature>